<dbReference type="SUPFAM" id="SSF55424">
    <property type="entry name" value="FAD/NAD-linked reductases, dimerisation (C-terminal) domain"/>
    <property type="match status" value="1"/>
</dbReference>
<dbReference type="Gene3D" id="3.30.390.30">
    <property type="match status" value="1"/>
</dbReference>
<keyword evidence="7" id="KW-0223">Dioxygenase</keyword>
<accession>A0A285EG83</accession>
<dbReference type="PANTHER" id="PTHR43557:SF2">
    <property type="entry name" value="RIESKE DOMAIN-CONTAINING PROTEIN-RELATED"/>
    <property type="match status" value="1"/>
</dbReference>
<dbReference type="GO" id="GO:0051213">
    <property type="term" value="F:dioxygenase activity"/>
    <property type="evidence" value="ECO:0007669"/>
    <property type="project" value="UniProtKB-KW"/>
</dbReference>
<dbReference type="Proteomes" id="UP000219514">
    <property type="component" value="Unassembled WGS sequence"/>
</dbReference>
<dbReference type="InterPro" id="IPR023753">
    <property type="entry name" value="FAD/NAD-binding_dom"/>
</dbReference>
<dbReference type="InterPro" id="IPR036188">
    <property type="entry name" value="FAD/NAD-bd_sf"/>
</dbReference>
<keyword evidence="3" id="KW-0274">FAD</keyword>
<dbReference type="OrthoDB" id="4475657at2"/>
<dbReference type="RefSeq" id="WP_097207787.1">
    <property type="nucleotide sequence ID" value="NZ_JACHXB010000007.1"/>
</dbReference>
<dbReference type="InterPro" id="IPR016156">
    <property type="entry name" value="FAD/NAD-linked_Rdtase_dimer_sf"/>
</dbReference>
<evidence type="ECO:0000259" key="5">
    <source>
        <dbReference type="Pfam" id="PF07992"/>
    </source>
</evidence>
<protein>
    <submittedName>
        <fullName evidence="7">3-phenylpropionate/trans-cinnamate dioxygenase ferredoxin reductase subunit</fullName>
    </submittedName>
</protein>
<dbReference type="PRINTS" id="PR00368">
    <property type="entry name" value="FADPNR"/>
</dbReference>
<evidence type="ECO:0000256" key="1">
    <source>
        <dbReference type="ARBA" id="ARBA00001974"/>
    </source>
</evidence>
<keyword evidence="4" id="KW-0560">Oxidoreductase</keyword>
<dbReference type="AlphaFoldDB" id="A0A285EG83"/>
<feature type="domain" description="FAD/NAD(P)-binding" evidence="5">
    <location>
        <begin position="7"/>
        <end position="298"/>
    </location>
</feature>
<proteinExistence type="predicted"/>
<dbReference type="InterPro" id="IPR028202">
    <property type="entry name" value="Reductase_C"/>
</dbReference>
<dbReference type="Pfam" id="PF14759">
    <property type="entry name" value="Reductase_C"/>
    <property type="match status" value="1"/>
</dbReference>
<feature type="domain" description="Reductase C-terminal" evidence="6">
    <location>
        <begin position="317"/>
        <end position="403"/>
    </location>
</feature>
<comment type="cofactor">
    <cofactor evidence="1">
        <name>FAD</name>
        <dbReference type="ChEBI" id="CHEBI:57692"/>
    </cofactor>
</comment>
<dbReference type="GO" id="GO:0016651">
    <property type="term" value="F:oxidoreductase activity, acting on NAD(P)H"/>
    <property type="evidence" value="ECO:0007669"/>
    <property type="project" value="TreeGrafter"/>
</dbReference>
<reference evidence="7 8" key="1">
    <citation type="submission" date="2017-09" db="EMBL/GenBank/DDBJ databases">
        <authorList>
            <person name="Ehlers B."/>
            <person name="Leendertz F.H."/>
        </authorList>
    </citation>
    <scope>NUCLEOTIDE SEQUENCE [LARGE SCALE GENOMIC DNA]</scope>
    <source>
        <strain evidence="7 8">DSM 46844</strain>
    </source>
</reference>
<evidence type="ECO:0000259" key="6">
    <source>
        <dbReference type="Pfam" id="PF14759"/>
    </source>
</evidence>
<evidence type="ECO:0000313" key="7">
    <source>
        <dbReference type="EMBL" id="SNX97853.1"/>
    </source>
</evidence>
<keyword evidence="8" id="KW-1185">Reference proteome</keyword>
<gene>
    <name evidence="7" type="ORF">SAMN06893097_108219</name>
</gene>
<dbReference type="PRINTS" id="PR00411">
    <property type="entry name" value="PNDRDTASEI"/>
</dbReference>
<evidence type="ECO:0000256" key="2">
    <source>
        <dbReference type="ARBA" id="ARBA00022630"/>
    </source>
</evidence>
<name>A0A285EG83_9ACTN</name>
<sequence length="410" mass="43012">MTAEQTLVVVGAGHVAAATAKALRRRGFAGPVVVLGEEPVGPYQRPMLSKERLTSPGDAGLWLLDPAWCAANDVEIRTGSPVERISAATGEVLLTDGRAVRADLVVLATGGRPRQLPGLDGDRVHTLRSLADSDRLRDRLVPGRRIGVLGGGFLGTEVAAAARSRGADVVVLDRDPVLLSRVLGAGIGRALTDLHARRGVEFRLGQPIEGVTARPDGVSLTLPTGTETVDDLVVCIGIDPNIEVALASGLAVGNGVEVDAHGRTSIPTVFAAGDVAAHDHPRYGRVRVEHADVAQQQAAAIGSTLAGRPKVFADPHWFWTDQYDVNVQGLGLGGIRPGDEVVVRGDVAGLDGSVFWLRDGVVVAAAAVERGEDVSVARELVDLAVPVDAERLADESVELEELLEFEEVPV</sequence>
<organism evidence="7 8">
    <name type="scientific">Geodermatophilus sabuli</name>
    <dbReference type="NCBI Taxonomy" id="1564158"/>
    <lineage>
        <taxon>Bacteria</taxon>
        <taxon>Bacillati</taxon>
        <taxon>Actinomycetota</taxon>
        <taxon>Actinomycetes</taxon>
        <taxon>Geodermatophilales</taxon>
        <taxon>Geodermatophilaceae</taxon>
        <taxon>Geodermatophilus</taxon>
    </lineage>
</organism>
<evidence type="ECO:0000256" key="4">
    <source>
        <dbReference type="ARBA" id="ARBA00023002"/>
    </source>
</evidence>
<dbReference type="GO" id="GO:0005737">
    <property type="term" value="C:cytoplasm"/>
    <property type="evidence" value="ECO:0007669"/>
    <property type="project" value="TreeGrafter"/>
</dbReference>
<evidence type="ECO:0000256" key="3">
    <source>
        <dbReference type="ARBA" id="ARBA00022827"/>
    </source>
</evidence>
<dbReference type="InterPro" id="IPR050446">
    <property type="entry name" value="FAD-oxidoreductase/Apoptosis"/>
</dbReference>
<keyword evidence="2" id="KW-0285">Flavoprotein</keyword>
<dbReference type="Gene3D" id="3.50.50.60">
    <property type="entry name" value="FAD/NAD(P)-binding domain"/>
    <property type="match status" value="2"/>
</dbReference>
<evidence type="ECO:0000313" key="8">
    <source>
        <dbReference type="Proteomes" id="UP000219514"/>
    </source>
</evidence>
<dbReference type="SUPFAM" id="SSF51905">
    <property type="entry name" value="FAD/NAD(P)-binding domain"/>
    <property type="match status" value="1"/>
</dbReference>
<dbReference type="PANTHER" id="PTHR43557">
    <property type="entry name" value="APOPTOSIS-INDUCING FACTOR 1"/>
    <property type="match status" value="1"/>
</dbReference>
<dbReference type="Pfam" id="PF07992">
    <property type="entry name" value="Pyr_redox_2"/>
    <property type="match status" value="1"/>
</dbReference>
<dbReference type="EMBL" id="OBDO01000008">
    <property type="protein sequence ID" value="SNX97853.1"/>
    <property type="molecule type" value="Genomic_DNA"/>
</dbReference>